<protein>
    <recommendedName>
        <fullName evidence="4">VOC domain-containing protein</fullName>
    </recommendedName>
</protein>
<dbReference type="AlphaFoldDB" id="M0I470"/>
<feature type="region of interest" description="Disordered" evidence="1">
    <location>
        <begin position="187"/>
        <end position="207"/>
    </location>
</feature>
<dbReference type="EMBL" id="AOLN01000018">
    <property type="protein sequence ID" value="ELZ91531.1"/>
    <property type="molecule type" value="Genomic_DNA"/>
</dbReference>
<comment type="caution">
    <text evidence="2">The sequence shown here is derived from an EMBL/GenBank/DDBJ whole genome shotgun (WGS) entry which is preliminary data.</text>
</comment>
<dbReference type="Gene3D" id="3.10.180.10">
    <property type="entry name" value="2,3-Dihydroxybiphenyl 1,2-Dioxygenase, domain 1"/>
    <property type="match status" value="1"/>
</dbReference>
<reference evidence="2 3" key="1">
    <citation type="journal article" date="2014" name="PLoS Genet.">
        <title>Phylogenetically driven sequencing of extremely halophilic archaea reveals strategies for static and dynamic osmo-response.</title>
        <authorList>
            <person name="Becker E.A."/>
            <person name="Seitzer P.M."/>
            <person name="Tritt A."/>
            <person name="Larsen D."/>
            <person name="Krusor M."/>
            <person name="Yao A.I."/>
            <person name="Wu D."/>
            <person name="Madern D."/>
            <person name="Eisen J.A."/>
            <person name="Darling A.E."/>
            <person name="Facciotti M.T."/>
        </authorList>
    </citation>
    <scope>NUCLEOTIDE SEQUENCE [LARGE SCALE GENOMIC DNA]</scope>
    <source>
        <strain evidence="2 3">ATCC BAA-1512</strain>
    </source>
</reference>
<dbReference type="STRING" id="662479.C440_14494"/>
<evidence type="ECO:0008006" key="4">
    <source>
        <dbReference type="Google" id="ProtNLM"/>
    </source>
</evidence>
<evidence type="ECO:0000313" key="3">
    <source>
        <dbReference type="Proteomes" id="UP000011550"/>
    </source>
</evidence>
<dbReference type="PATRIC" id="fig|662479.7.peg.2936"/>
<dbReference type="Proteomes" id="UP000011550">
    <property type="component" value="Unassembled WGS sequence"/>
</dbReference>
<dbReference type="OrthoDB" id="167507at2157"/>
<dbReference type="RefSeq" id="WP_008321298.1">
    <property type="nucleotide sequence ID" value="NZ_AOLN01000018.1"/>
</dbReference>
<organism evidence="2 3">
    <name type="scientific">Haloferax mucosum ATCC BAA-1512</name>
    <dbReference type="NCBI Taxonomy" id="662479"/>
    <lineage>
        <taxon>Archaea</taxon>
        <taxon>Methanobacteriati</taxon>
        <taxon>Methanobacteriota</taxon>
        <taxon>Stenosarchaea group</taxon>
        <taxon>Halobacteria</taxon>
        <taxon>Halobacteriales</taxon>
        <taxon>Haloferacaceae</taxon>
        <taxon>Haloferax</taxon>
    </lineage>
</organism>
<sequence>MHAPEIFHLHYHVPDVDTAATALELHGIDPVARFGSVDGDSRALSPADAVPDGFRLRLQTNRGGAVDVTLTPGPHVAFDHLGVVVADLPAVVSRATERGWSVTENERRTFLVTPWEFRIELQSADSDVVSELGPADDCRFESVSLVVADDIREAVETGIRAVVGEVSTLRVRSSPNADPAVREATLTGRRVEDPHFEMSSLGSEPSV</sequence>
<evidence type="ECO:0000256" key="1">
    <source>
        <dbReference type="SAM" id="MobiDB-lite"/>
    </source>
</evidence>
<evidence type="ECO:0000313" key="2">
    <source>
        <dbReference type="EMBL" id="ELZ91531.1"/>
    </source>
</evidence>
<proteinExistence type="predicted"/>
<name>M0I470_9EURY</name>
<dbReference type="SUPFAM" id="SSF54593">
    <property type="entry name" value="Glyoxalase/Bleomycin resistance protein/Dihydroxybiphenyl dioxygenase"/>
    <property type="match status" value="1"/>
</dbReference>
<dbReference type="InterPro" id="IPR029068">
    <property type="entry name" value="Glyas_Bleomycin-R_OHBP_Dase"/>
</dbReference>
<gene>
    <name evidence="2" type="ORF">C440_14494</name>
</gene>
<keyword evidence="3" id="KW-1185">Reference proteome</keyword>
<accession>M0I470</accession>